<feature type="compositionally biased region" description="Acidic residues" evidence="7">
    <location>
        <begin position="589"/>
        <end position="600"/>
    </location>
</feature>
<dbReference type="InterPro" id="IPR014001">
    <property type="entry name" value="Helicase_ATP-bd"/>
</dbReference>
<evidence type="ECO:0000313" key="10">
    <source>
        <dbReference type="EMBL" id="KAF0727480.1"/>
    </source>
</evidence>
<dbReference type="InterPro" id="IPR001650">
    <property type="entry name" value="Helicase_C-like"/>
</dbReference>
<name>A0A6G0WJS7_9STRA</name>
<dbReference type="SMART" id="SM00490">
    <property type="entry name" value="HELICc"/>
    <property type="match status" value="1"/>
</dbReference>
<gene>
    <name evidence="10" type="ORF">Ae201684_014501</name>
</gene>
<dbReference type="Gene3D" id="3.40.220.10">
    <property type="entry name" value="Leucine Aminopeptidase, subunit E, domain 1"/>
    <property type="match status" value="1"/>
</dbReference>
<evidence type="ECO:0000313" key="11">
    <source>
        <dbReference type="Proteomes" id="UP000481153"/>
    </source>
</evidence>
<dbReference type="InterPro" id="IPR031053">
    <property type="entry name" value="ALC1"/>
</dbReference>
<evidence type="ECO:0000259" key="9">
    <source>
        <dbReference type="PROSITE" id="PS51194"/>
    </source>
</evidence>
<comment type="similarity">
    <text evidence="2">Belongs to the SNF2/RAD54 helicase family.</text>
</comment>
<dbReference type="InterPro" id="IPR000330">
    <property type="entry name" value="SNF2_N"/>
</dbReference>
<dbReference type="CDD" id="cd17919">
    <property type="entry name" value="DEXHc_Snf"/>
    <property type="match status" value="1"/>
</dbReference>
<dbReference type="GO" id="GO:0005634">
    <property type="term" value="C:nucleus"/>
    <property type="evidence" value="ECO:0007669"/>
    <property type="project" value="UniProtKB-SubCell"/>
</dbReference>
<keyword evidence="4" id="KW-0378">Hydrolase</keyword>
<dbReference type="AlphaFoldDB" id="A0A6G0WJS7"/>
<dbReference type="InterPro" id="IPR049730">
    <property type="entry name" value="SNF2/RAD54-like_C"/>
</dbReference>
<feature type="domain" description="Helicase C-terminal" evidence="9">
    <location>
        <begin position="334"/>
        <end position="495"/>
    </location>
</feature>
<accession>A0A6G0WJS7</accession>
<evidence type="ECO:0000256" key="5">
    <source>
        <dbReference type="ARBA" id="ARBA00022840"/>
    </source>
</evidence>
<dbReference type="InterPro" id="IPR043472">
    <property type="entry name" value="Macro_dom-like"/>
</dbReference>
<feature type="domain" description="Helicase ATP-binding" evidence="8">
    <location>
        <begin position="50"/>
        <end position="216"/>
    </location>
</feature>
<dbReference type="Pfam" id="PF00176">
    <property type="entry name" value="SNF2-rel_dom"/>
    <property type="match status" value="1"/>
</dbReference>
<keyword evidence="3" id="KW-0547">Nucleotide-binding</keyword>
<keyword evidence="5" id="KW-0067">ATP-binding</keyword>
<evidence type="ECO:0000259" key="8">
    <source>
        <dbReference type="PROSITE" id="PS51192"/>
    </source>
</evidence>
<dbReference type="SUPFAM" id="SSF52949">
    <property type="entry name" value="Macro domain-like"/>
    <property type="match status" value="1"/>
</dbReference>
<protein>
    <submittedName>
        <fullName evidence="10">Uncharacterized protein</fullName>
    </submittedName>
</protein>
<evidence type="ECO:0000256" key="2">
    <source>
        <dbReference type="ARBA" id="ARBA00007025"/>
    </source>
</evidence>
<evidence type="ECO:0000256" key="1">
    <source>
        <dbReference type="ARBA" id="ARBA00004123"/>
    </source>
</evidence>
<dbReference type="GO" id="GO:0016787">
    <property type="term" value="F:hydrolase activity"/>
    <property type="evidence" value="ECO:0007669"/>
    <property type="project" value="UniProtKB-KW"/>
</dbReference>
<dbReference type="InterPro" id="IPR027417">
    <property type="entry name" value="P-loop_NTPase"/>
</dbReference>
<sequence>METLKGVVAKLDKKLQGASKPSDDVVSSATGRLIDVELHDYQLEGLKWLAHRESAKLNVILGDEMGLGKTLQTIAFICFLDEIHKHAFKSSLIVAPLSVLPNWKEQLHRFAPHLSVAVYCGEKQERQKIQNEFKNAPTRILLASYELVLLDISFFKATHWSIGVFDEGHRLKNAKAKIHQTLSNEIQFERKMLLTGTPIQNNMEELSALLSFLNPALFTPAVCQAFQSTTMSPTFLRSILSPLLLLRTVKDVEHTLKLPPLSKVVIHAEMSAMQRAYYKEVVSKGTAFQSNLSFQNILVQLRKACNHPYLFPNAEPEPFQEGPHLYMNSGKLFVLHQILAELKAQKHTILLFSTSTAFLDIIQDYCTWQYYSYERLDGSVRGEERWQTIDRFRNEDTFLFLVSTRAGGVGLNLQRADTVIFCDVDYNPQMELQALARAYRMGQTQPIHVIHLVCAHSVEEIIYKRSLSKLKLSKTVIEASKANIDNDDESPEDMLQYGLHHLMEQSEDTELEPLTPDQLETILSRGQTSTPVVASGIEDAVQDENMYYFEGHDYSKQDAQSLKKLKAESKSAPSKLRRSNKAIAKYEDDSNDEEEPPNQEEIERKRKARKEALWLKNNYTSYVVSTEEAAEDEQVIIIDDDDEEIISLEYKSGNAALVKPLSPSEPVIIVHCVDTSGRWTPRGFFGAISHRSTIPEQVYAQAKTNQDLKLGQAHCIPIADNTRNARRKLWRFD</sequence>
<feature type="region of interest" description="Disordered" evidence="7">
    <location>
        <begin position="564"/>
        <end position="604"/>
    </location>
</feature>
<dbReference type="PANTHER" id="PTHR47157">
    <property type="entry name" value="CHROMODOMAIN-HELICASE-DNA-BINDING PROTEIN 1-LIKE"/>
    <property type="match status" value="1"/>
</dbReference>
<dbReference type="InterPro" id="IPR038718">
    <property type="entry name" value="SNF2-like_sf"/>
</dbReference>
<dbReference type="PROSITE" id="PS51194">
    <property type="entry name" value="HELICASE_CTER"/>
    <property type="match status" value="1"/>
</dbReference>
<dbReference type="PROSITE" id="PS51192">
    <property type="entry name" value="HELICASE_ATP_BIND_1"/>
    <property type="match status" value="1"/>
</dbReference>
<dbReference type="GO" id="GO:0003678">
    <property type="term" value="F:DNA helicase activity"/>
    <property type="evidence" value="ECO:0007669"/>
    <property type="project" value="InterPro"/>
</dbReference>
<organism evidence="10 11">
    <name type="scientific">Aphanomyces euteiches</name>
    <dbReference type="NCBI Taxonomy" id="100861"/>
    <lineage>
        <taxon>Eukaryota</taxon>
        <taxon>Sar</taxon>
        <taxon>Stramenopiles</taxon>
        <taxon>Oomycota</taxon>
        <taxon>Saprolegniomycetes</taxon>
        <taxon>Saprolegniales</taxon>
        <taxon>Verrucalvaceae</taxon>
        <taxon>Aphanomyces</taxon>
    </lineage>
</organism>
<dbReference type="SMART" id="SM00487">
    <property type="entry name" value="DEXDc"/>
    <property type="match status" value="1"/>
</dbReference>
<dbReference type="SUPFAM" id="SSF52540">
    <property type="entry name" value="P-loop containing nucleoside triphosphate hydrolases"/>
    <property type="match status" value="2"/>
</dbReference>
<dbReference type="Gene3D" id="3.40.50.300">
    <property type="entry name" value="P-loop containing nucleotide triphosphate hydrolases"/>
    <property type="match status" value="1"/>
</dbReference>
<dbReference type="VEuPathDB" id="FungiDB:AeMF1_021664"/>
<reference evidence="10 11" key="1">
    <citation type="submission" date="2019-07" db="EMBL/GenBank/DDBJ databases">
        <title>Genomics analysis of Aphanomyces spp. identifies a new class of oomycete effector associated with host adaptation.</title>
        <authorList>
            <person name="Gaulin E."/>
        </authorList>
    </citation>
    <scope>NUCLEOTIDE SEQUENCE [LARGE SCALE GENOMIC DNA]</scope>
    <source>
        <strain evidence="10 11">ATCC 201684</strain>
    </source>
</reference>
<dbReference type="PANTHER" id="PTHR47157:SF1">
    <property type="entry name" value="CHROMODOMAIN-HELICASE-DNA-BINDING PROTEIN 1-LIKE"/>
    <property type="match status" value="1"/>
</dbReference>
<evidence type="ECO:0000256" key="6">
    <source>
        <dbReference type="ARBA" id="ARBA00023242"/>
    </source>
</evidence>
<dbReference type="Proteomes" id="UP000481153">
    <property type="component" value="Unassembled WGS sequence"/>
</dbReference>
<dbReference type="CDD" id="cd18793">
    <property type="entry name" value="SF2_C_SNF"/>
    <property type="match status" value="1"/>
</dbReference>
<evidence type="ECO:0000256" key="4">
    <source>
        <dbReference type="ARBA" id="ARBA00022801"/>
    </source>
</evidence>
<dbReference type="EMBL" id="VJMJ01000194">
    <property type="protein sequence ID" value="KAF0727480.1"/>
    <property type="molecule type" value="Genomic_DNA"/>
</dbReference>
<comment type="subcellular location">
    <subcellularLocation>
        <location evidence="1">Nucleus</location>
    </subcellularLocation>
</comment>
<dbReference type="Pfam" id="PF00271">
    <property type="entry name" value="Helicase_C"/>
    <property type="match status" value="1"/>
</dbReference>
<evidence type="ECO:0000256" key="3">
    <source>
        <dbReference type="ARBA" id="ARBA00022741"/>
    </source>
</evidence>
<proteinExistence type="inferred from homology"/>
<dbReference type="GO" id="GO:0005524">
    <property type="term" value="F:ATP binding"/>
    <property type="evidence" value="ECO:0007669"/>
    <property type="project" value="UniProtKB-KW"/>
</dbReference>
<dbReference type="GO" id="GO:0006281">
    <property type="term" value="P:DNA repair"/>
    <property type="evidence" value="ECO:0007669"/>
    <property type="project" value="InterPro"/>
</dbReference>
<evidence type="ECO:0000256" key="7">
    <source>
        <dbReference type="SAM" id="MobiDB-lite"/>
    </source>
</evidence>
<comment type="caution">
    <text evidence="10">The sequence shown here is derived from an EMBL/GenBank/DDBJ whole genome shotgun (WGS) entry which is preliminary data.</text>
</comment>
<dbReference type="Gene3D" id="3.40.50.10810">
    <property type="entry name" value="Tandem AAA-ATPase domain"/>
    <property type="match status" value="1"/>
</dbReference>
<keyword evidence="6" id="KW-0539">Nucleus</keyword>
<keyword evidence="11" id="KW-1185">Reference proteome</keyword>
<dbReference type="GO" id="GO:0006338">
    <property type="term" value="P:chromatin remodeling"/>
    <property type="evidence" value="ECO:0007669"/>
    <property type="project" value="InterPro"/>
</dbReference>